<dbReference type="Pfam" id="PF05926">
    <property type="entry name" value="Phage_GPL"/>
    <property type="match status" value="1"/>
</dbReference>
<dbReference type="Proteomes" id="UP000305874">
    <property type="component" value="Unassembled WGS sequence"/>
</dbReference>
<evidence type="ECO:0000313" key="2">
    <source>
        <dbReference type="Proteomes" id="UP000305874"/>
    </source>
</evidence>
<accession>A0A5S3Z8E4</accession>
<reference evidence="1 2" key="1">
    <citation type="submission" date="2017-12" db="EMBL/GenBank/DDBJ databases">
        <authorList>
            <person name="Paulsen S."/>
            <person name="Gram L.K."/>
        </authorList>
    </citation>
    <scope>NUCLEOTIDE SEQUENCE [LARGE SCALE GENOMIC DNA]</scope>
    <source>
        <strain evidence="1 2">S2897</strain>
    </source>
</reference>
<dbReference type="RefSeq" id="WP_138547393.1">
    <property type="nucleotide sequence ID" value="NZ_DJHQ01000006.1"/>
</dbReference>
<evidence type="ECO:0008006" key="3">
    <source>
        <dbReference type="Google" id="ProtNLM"/>
    </source>
</evidence>
<gene>
    <name evidence="1" type="ORF">CWC05_03575</name>
</gene>
<evidence type="ECO:0000313" key="1">
    <source>
        <dbReference type="EMBL" id="TMP88522.1"/>
    </source>
</evidence>
<comment type="caution">
    <text evidence="1">The sequence shown here is derived from an EMBL/GenBank/DDBJ whole genome shotgun (WGS) entry which is preliminary data.</text>
</comment>
<reference evidence="2" key="2">
    <citation type="submission" date="2019-06" db="EMBL/GenBank/DDBJ databases">
        <title>Co-occurence of chitin degradation, pigmentation and bioactivity in marine Pseudoalteromonas.</title>
        <authorList>
            <person name="Sonnenschein E.C."/>
            <person name="Bech P.K."/>
        </authorList>
    </citation>
    <scope>NUCLEOTIDE SEQUENCE [LARGE SCALE GENOMIC DNA]</scope>
    <source>
        <strain evidence="2">S2897</strain>
    </source>
</reference>
<sequence>MSFSGINSTTSDQVIANNGFYPAVSVQQFAEHYHVPSSYREAMVVDVLTHQVHALNAALERDYVLHWEQYPSLAEVPSEHINGRSALVYYYIKALSCFAKADLLLSHQSISQRESALAEKEQQTEHRAYWLNEGIKARNYLVQSKYRPVELL</sequence>
<organism evidence="1 2">
    <name type="scientific">Pseudoalteromonas ruthenica</name>
    <dbReference type="NCBI Taxonomy" id="151081"/>
    <lineage>
        <taxon>Bacteria</taxon>
        <taxon>Pseudomonadati</taxon>
        <taxon>Pseudomonadota</taxon>
        <taxon>Gammaproteobacteria</taxon>
        <taxon>Alteromonadales</taxon>
        <taxon>Pseudoalteromonadaceae</taxon>
        <taxon>Pseudoalteromonas</taxon>
    </lineage>
</organism>
<protein>
    <recommendedName>
        <fullName evidence="3">Head protein</fullName>
    </recommendedName>
</protein>
<dbReference type="AlphaFoldDB" id="A0A5S3Z8E4"/>
<dbReference type="EMBL" id="PNCG01000002">
    <property type="protein sequence ID" value="TMP88522.1"/>
    <property type="molecule type" value="Genomic_DNA"/>
</dbReference>
<name>A0A5S3Z8E4_9GAMM</name>
<proteinExistence type="predicted"/>
<dbReference type="InterPro" id="IPR009225">
    <property type="entry name" value="Phage_head_completion_GpL"/>
</dbReference>